<keyword evidence="4" id="KW-1185">Reference proteome</keyword>
<evidence type="ECO:0000313" key="4">
    <source>
        <dbReference type="Proteomes" id="UP001153076"/>
    </source>
</evidence>
<evidence type="ECO:0000259" key="2">
    <source>
        <dbReference type="Pfam" id="PF13966"/>
    </source>
</evidence>
<sequence>MLDHIFLPVDADIIKSISLCNSWPRNRIMWHYSPNGKFLVESTYHMIQQLKGSDMPTCSSERLKTFWADLWSLVIPSKINLFPWRAVLNILPSRAALARIIPSMHCTCEICGMWEESANHALFDCSLARPSCLGVVKVNYDGAKSCEWGHGMETVIRDSTRAVWRVAVNKNGGCVEPEYVEAKACKWAMEQALEYGISSIIMKGDCQTSRFEFCSFNHVKRMENRVAHTIVHAQPLNSTIRVWLDEVLDFISGLIAHDTYNVVIR</sequence>
<dbReference type="InterPro" id="IPR052929">
    <property type="entry name" value="RNase_H-like_EbsB-rel"/>
</dbReference>
<evidence type="ECO:0000313" key="3">
    <source>
        <dbReference type="EMBL" id="KAJ8420917.1"/>
    </source>
</evidence>
<evidence type="ECO:0000259" key="1">
    <source>
        <dbReference type="Pfam" id="PF13456"/>
    </source>
</evidence>
<dbReference type="GO" id="GO:0004523">
    <property type="term" value="F:RNA-DNA hybrid ribonuclease activity"/>
    <property type="evidence" value="ECO:0007669"/>
    <property type="project" value="InterPro"/>
</dbReference>
<dbReference type="Pfam" id="PF13966">
    <property type="entry name" value="zf-RVT"/>
    <property type="match status" value="1"/>
</dbReference>
<protein>
    <recommendedName>
        <fullName evidence="5">Reverse transcriptase zinc-binding domain-containing protein</fullName>
    </recommendedName>
</protein>
<dbReference type="OrthoDB" id="1751518at2759"/>
<dbReference type="Pfam" id="PF13456">
    <property type="entry name" value="RVT_3"/>
    <property type="match status" value="1"/>
</dbReference>
<dbReference type="PANTHER" id="PTHR47074:SF11">
    <property type="entry name" value="REVERSE TRANSCRIPTASE-LIKE PROTEIN"/>
    <property type="match status" value="1"/>
</dbReference>
<dbReference type="AlphaFoldDB" id="A0A9Q1JEW5"/>
<dbReference type="InterPro" id="IPR026960">
    <property type="entry name" value="RVT-Znf"/>
</dbReference>
<reference evidence="3" key="1">
    <citation type="submission" date="2022-04" db="EMBL/GenBank/DDBJ databases">
        <title>Carnegiea gigantea Genome sequencing and assembly v2.</title>
        <authorList>
            <person name="Copetti D."/>
            <person name="Sanderson M.J."/>
            <person name="Burquez A."/>
            <person name="Wojciechowski M.F."/>
        </authorList>
    </citation>
    <scope>NUCLEOTIDE SEQUENCE</scope>
    <source>
        <strain evidence="3">SGP5-SGP5p</strain>
        <tissue evidence="3">Aerial part</tissue>
    </source>
</reference>
<proteinExistence type="predicted"/>
<evidence type="ECO:0008006" key="5">
    <source>
        <dbReference type="Google" id="ProtNLM"/>
    </source>
</evidence>
<gene>
    <name evidence="3" type="ORF">Cgig2_031550</name>
</gene>
<dbReference type="PANTHER" id="PTHR47074">
    <property type="entry name" value="BNAC02G40300D PROTEIN"/>
    <property type="match status" value="1"/>
</dbReference>
<feature type="domain" description="RNase H type-1" evidence="1">
    <location>
        <begin position="139"/>
        <end position="208"/>
    </location>
</feature>
<comment type="caution">
    <text evidence="3">The sequence shown here is derived from an EMBL/GenBank/DDBJ whole genome shotgun (WGS) entry which is preliminary data.</text>
</comment>
<dbReference type="Proteomes" id="UP001153076">
    <property type="component" value="Unassembled WGS sequence"/>
</dbReference>
<name>A0A9Q1JEW5_9CARY</name>
<dbReference type="InterPro" id="IPR002156">
    <property type="entry name" value="RNaseH_domain"/>
</dbReference>
<dbReference type="EMBL" id="JAKOGI010003051">
    <property type="protein sequence ID" value="KAJ8420917.1"/>
    <property type="molecule type" value="Genomic_DNA"/>
</dbReference>
<accession>A0A9Q1JEW5</accession>
<dbReference type="GO" id="GO:0003676">
    <property type="term" value="F:nucleic acid binding"/>
    <property type="evidence" value="ECO:0007669"/>
    <property type="project" value="InterPro"/>
</dbReference>
<feature type="domain" description="Reverse transcriptase zinc-binding" evidence="2">
    <location>
        <begin position="38"/>
        <end position="129"/>
    </location>
</feature>
<organism evidence="3 4">
    <name type="scientific">Carnegiea gigantea</name>
    <dbReference type="NCBI Taxonomy" id="171969"/>
    <lineage>
        <taxon>Eukaryota</taxon>
        <taxon>Viridiplantae</taxon>
        <taxon>Streptophyta</taxon>
        <taxon>Embryophyta</taxon>
        <taxon>Tracheophyta</taxon>
        <taxon>Spermatophyta</taxon>
        <taxon>Magnoliopsida</taxon>
        <taxon>eudicotyledons</taxon>
        <taxon>Gunneridae</taxon>
        <taxon>Pentapetalae</taxon>
        <taxon>Caryophyllales</taxon>
        <taxon>Cactineae</taxon>
        <taxon>Cactaceae</taxon>
        <taxon>Cactoideae</taxon>
        <taxon>Echinocereeae</taxon>
        <taxon>Carnegiea</taxon>
    </lineage>
</organism>